<dbReference type="SUPFAM" id="SSF161098">
    <property type="entry name" value="MetI-like"/>
    <property type="match status" value="1"/>
</dbReference>
<keyword evidence="6 8" id="KW-1133">Transmembrane helix</keyword>
<dbReference type="PANTHER" id="PTHR30614:SF0">
    <property type="entry name" value="L-CYSTINE TRANSPORT SYSTEM PERMEASE PROTEIN TCYL"/>
    <property type="match status" value="1"/>
</dbReference>
<feature type="transmembrane region" description="Helical" evidence="8">
    <location>
        <begin position="15"/>
        <end position="39"/>
    </location>
</feature>
<dbReference type="NCBIfam" id="TIGR01726">
    <property type="entry name" value="HEQRo_perm_3TM"/>
    <property type="match status" value="1"/>
</dbReference>
<comment type="similarity">
    <text evidence="8">Belongs to the binding-protein-dependent transport system permease family.</text>
</comment>
<gene>
    <name evidence="10" type="ORF">EV191_111169</name>
</gene>
<dbReference type="InterPro" id="IPR000515">
    <property type="entry name" value="MetI-like"/>
</dbReference>
<keyword evidence="3" id="KW-1003">Cell membrane</keyword>
<dbReference type="InterPro" id="IPR014342">
    <property type="entry name" value="Ectoine_EhuC"/>
</dbReference>
<dbReference type="GO" id="GO:0006865">
    <property type="term" value="P:amino acid transport"/>
    <property type="evidence" value="ECO:0007669"/>
    <property type="project" value="UniProtKB-KW"/>
</dbReference>
<dbReference type="InterPro" id="IPR043429">
    <property type="entry name" value="ArtM/GltK/GlnP/TcyL/YhdX-like"/>
</dbReference>
<dbReference type="InterPro" id="IPR035906">
    <property type="entry name" value="MetI-like_sf"/>
</dbReference>
<dbReference type="CDD" id="cd06261">
    <property type="entry name" value="TM_PBP2"/>
    <property type="match status" value="1"/>
</dbReference>
<dbReference type="RefSeq" id="WP_132879082.1">
    <property type="nucleotide sequence ID" value="NZ_SLXQ01000011.1"/>
</dbReference>
<feature type="transmembrane region" description="Helical" evidence="8">
    <location>
        <begin position="184"/>
        <end position="203"/>
    </location>
</feature>
<comment type="subcellular location">
    <subcellularLocation>
        <location evidence="1 8">Cell membrane</location>
        <topology evidence="1 8">Multi-pass membrane protein</topology>
    </subcellularLocation>
</comment>
<accession>A0A4R2QH98</accession>
<reference evidence="10 11" key="1">
    <citation type="submission" date="2019-03" db="EMBL/GenBank/DDBJ databases">
        <title>Genomic Encyclopedia of Type Strains, Phase IV (KMG-IV): sequencing the most valuable type-strain genomes for metagenomic binning, comparative biology and taxonomic classification.</title>
        <authorList>
            <person name="Goeker M."/>
        </authorList>
    </citation>
    <scope>NUCLEOTIDE SEQUENCE [LARGE SCALE GENOMIC DNA]</scope>
    <source>
        <strain evidence="10 11">DSM 45765</strain>
    </source>
</reference>
<name>A0A4R2QH98_9PSEU</name>
<proteinExistence type="inferred from homology"/>
<dbReference type="NCBIfam" id="TIGR03004">
    <property type="entry name" value="ectoine_ehuC"/>
    <property type="match status" value="1"/>
</dbReference>
<dbReference type="GO" id="GO:0043190">
    <property type="term" value="C:ATP-binding cassette (ABC) transporter complex"/>
    <property type="evidence" value="ECO:0007669"/>
    <property type="project" value="InterPro"/>
</dbReference>
<dbReference type="OrthoDB" id="9814902at2"/>
<feature type="transmembrane region" description="Helical" evidence="8">
    <location>
        <begin position="51"/>
        <end position="72"/>
    </location>
</feature>
<sequence length="222" mass="24324">MDAVAAFLPYFFQGIWVTLQIFVLGLALALVVAFLTGLGRMSPVRLIRWPCAVFIEVFRGTSAIVQLFWFFYALPLFLDIRLSPLLAGVLVLGLNQGSYAAEVVRGAVQSVPRTQWEAATALNMPKGTTLRKVILPQAFVGMLPPLGNVAIDLMKNTSLVSLVTVLDLTYRAQLIRATTGETTIIFGILVVVYLILTNAISLLRRTLERRMPAGLAYAPGKE</sequence>
<keyword evidence="11" id="KW-1185">Reference proteome</keyword>
<organism evidence="10 11">
    <name type="scientific">Tamaricihabitans halophyticus</name>
    <dbReference type="NCBI Taxonomy" id="1262583"/>
    <lineage>
        <taxon>Bacteria</taxon>
        <taxon>Bacillati</taxon>
        <taxon>Actinomycetota</taxon>
        <taxon>Actinomycetes</taxon>
        <taxon>Pseudonocardiales</taxon>
        <taxon>Pseudonocardiaceae</taxon>
        <taxon>Tamaricihabitans</taxon>
    </lineage>
</organism>
<evidence type="ECO:0000313" key="10">
    <source>
        <dbReference type="EMBL" id="TCP47964.1"/>
    </source>
</evidence>
<feature type="domain" description="ABC transmembrane type-1" evidence="9">
    <location>
        <begin position="15"/>
        <end position="201"/>
    </location>
</feature>
<dbReference type="Proteomes" id="UP000294911">
    <property type="component" value="Unassembled WGS sequence"/>
</dbReference>
<evidence type="ECO:0000313" key="11">
    <source>
        <dbReference type="Proteomes" id="UP000294911"/>
    </source>
</evidence>
<evidence type="ECO:0000256" key="1">
    <source>
        <dbReference type="ARBA" id="ARBA00004651"/>
    </source>
</evidence>
<keyword evidence="7 8" id="KW-0472">Membrane</keyword>
<evidence type="ECO:0000256" key="6">
    <source>
        <dbReference type="ARBA" id="ARBA00022989"/>
    </source>
</evidence>
<protein>
    <submittedName>
        <fullName evidence="10">Polar amino acid transport system permease protein</fullName>
    </submittedName>
</protein>
<evidence type="ECO:0000256" key="2">
    <source>
        <dbReference type="ARBA" id="ARBA00022448"/>
    </source>
</evidence>
<evidence type="ECO:0000256" key="4">
    <source>
        <dbReference type="ARBA" id="ARBA00022692"/>
    </source>
</evidence>
<dbReference type="Pfam" id="PF00528">
    <property type="entry name" value="BPD_transp_1"/>
    <property type="match status" value="1"/>
</dbReference>
<evidence type="ECO:0000256" key="8">
    <source>
        <dbReference type="RuleBase" id="RU363032"/>
    </source>
</evidence>
<dbReference type="AlphaFoldDB" id="A0A4R2QH98"/>
<dbReference type="EMBL" id="SLXQ01000011">
    <property type="protein sequence ID" value="TCP47964.1"/>
    <property type="molecule type" value="Genomic_DNA"/>
</dbReference>
<dbReference type="PROSITE" id="PS50928">
    <property type="entry name" value="ABC_TM1"/>
    <property type="match status" value="1"/>
</dbReference>
<dbReference type="Gene3D" id="1.10.3720.10">
    <property type="entry name" value="MetI-like"/>
    <property type="match status" value="1"/>
</dbReference>
<keyword evidence="4 8" id="KW-0812">Transmembrane</keyword>
<dbReference type="GO" id="GO:0022857">
    <property type="term" value="F:transmembrane transporter activity"/>
    <property type="evidence" value="ECO:0007669"/>
    <property type="project" value="InterPro"/>
</dbReference>
<evidence type="ECO:0000256" key="5">
    <source>
        <dbReference type="ARBA" id="ARBA00022970"/>
    </source>
</evidence>
<keyword evidence="2 8" id="KW-0813">Transport</keyword>
<dbReference type="PANTHER" id="PTHR30614">
    <property type="entry name" value="MEMBRANE COMPONENT OF AMINO ACID ABC TRANSPORTER"/>
    <property type="match status" value="1"/>
</dbReference>
<keyword evidence="5" id="KW-0029">Amino-acid transport</keyword>
<dbReference type="InterPro" id="IPR010065">
    <property type="entry name" value="AA_ABC_transptr_permease_3TM"/>
</dbReference>
<evidence type="ECO:0000256" key="7">
    <source>
        <dbReference type="ARBA" id="ARBA00023136"/>
    </source>
</evidence>
<comment type="caution">
    <text evidence="10">The sequence shown here is derived from an EMBL/GenBank/DDBJ whole genome shotgun (WGS) entry which is preliminary data.</text>
</comment>
<evidence type="ECO:0000256" key="3">
    <source>
        <dbReference type="ARBA" id="ARBA00022475"/>
    </source>
</evidence>
<evidence type="ECO:0000259" key="9">
    <source>
        <dbReference type="PROSITE" id="PS50928"/>
    </source>
</evidence>